<protein>
    <submittedName>
        <fullName evidence="1">Uncharacterized protein</fullName>
    </submittedName>
</protein>
<reference evidence="1" key="1">
    <citation type="submission" date="2018-06" db="EMBL/GenBank/DDBJ databases">
        <authorList>
            <person name="Zhirakovskaya E."/>
        </authorList>
    </citation>
    <scope>NUCLEOTIDE SEQUENCE</scope>
</reference>
<organism evidence="1">
    <name type="scientific">hydrothermal vent metagenome</name>
    <dbReference type="NCBI Taxonomy" id="652676"/>
    <lineage>
        <taxon>unclassified sequences</taxon>
        <taxon>metagenomes</taxon>
        <taxon>ecological metagenomes</taxon>
    </lineage>
</organism>
<dbReference type="EMBL" id="UOEU01000046">
    <property type="protein sequence ID" value="VAW30348.1"/>
    <property type="molecule type" value="Genomic_DNA"/>
</dbReference>
<accession>A0A3B0UI84</accession>
<feature type="non-terminal residue" evidence="1">
    <location>
        <position position="1"/>
    </location>
</feature>
<dbReference type="AlphaFoldDB" id="A0A3B0UI84"/>
<gene>
    <name evidence="1" type="ORF">MNBD_CHLOROFLEXI01-1625</name>
</gene>
<name>A0A3B0UI84_9ZZZZ</name>
<sequence length="140" mass="15626">TRVLTSAFLPPAEQTLFIWEGDQTVKVFKGYGSISFALTTAVFLQPGTYILEINLFPDLVTGYDNGQKIWASDPLSGEVKLIAGNGTTDWLLPNIGQRNTFQTSFTLTESQTVVVGAAMRGRWAIQNNGWFMDDWWLSQQ</sequence>
<proteinExistence type="predicted"/>
<evidence type="ECO:0000313" key="1">
    <source>
        <dbReference type="EMBL" id="VAW30348.1"/>
    </source>
</evidence>